<name>A0AAF0WGB5_DAUCS</name>
<keyword evidence="3" id="KW-1185">Reference proteome</keyword>
<reference evidence="2" key="1">
    <citation type="journal article" date="2016" name="Nat. Genet.">
        <title>A high-quality carrot genome assembly provides new insights into carotenoid accumulation and asterid genome evolution.</title>
        <authorList>
            <person name="Iorizzo M."/>
            <person name="Ellison S."/>
            <person name="Senalik D."/>
            <person name="Zeng P."/>
            <person name="Satapoomin P."/>
            <person name="Huang J."/>
            <person name="Bowman M."/>
            <person name="Iovene M."/>
            <person name="Sanseverino W."/>
            <person name="Cavagnaro P."/>
            <person name="Yildiz M."/>
            <person name="Macko-Podgorni A."/>
            <person name="Moranska E."/>
            <person name="Grzebelus E."/>
            <person name="Grzebelus D."/>
            <person name="Ashrafi H."/>
            <person name="Zheng Z."/>
            <person name="Cheng S."/>
            <person name="Spooner D."/>
            <person name="Van Deynze A."/>
            <person name="Simon P."/>
        </authorList>
    </citation>
    <scope>NUCLEOTIDE SEQUENCE</scope>
    <source>
        <tissue evidence="2">Leaf</tissue>
    </source>
</reference>
<evidence type="ECO:0008006" key="4">
    <source>
        <dbReference type="Google" id="ProtNLM"/>
    </source>
</evidence>
<dbReference type="AlphaFoldDB" id="A0AAF0WGB5"/>
<gene>
    <name evidence="2" type="ORF">DCAR_0206853</name>
</gene>
<protein>
    <recommendedName>
        <fullName evidence="4">DUF4219 domain-containing protein</fullName>
    </recommendedName>
</protein>
<feature type="region of interest" description="Disordered" evidence="1">
    <location>
        <begin position="229"/>
        <end position="269"/>
    </location>
</feature>
<dbReference type="InterPro" id="IPR036875">
    <property type="entry name" value="Znf_CCHC_sf"/>
</dbReference>
<proteinExistence type="predicted"/>
<evidence type="ECO:0000313" key="3">
    <source>
        <dbReference type="Proteomes" id="UP000077755"/>
    </source>
</evidence>
<dbReference type="GO" id="GO:0003676">
    <property type="term" value="F:nucleic acid binding"/>
    <property type="evidence" value="ECO:0007669"/>
    <property type="project" value="InterPro"/>
</dbReference>
<accession>A0AAF0WGB5</accession>
<feature type="compositionally biased region" description="Basic and acidic residues" evidence="1">
    <location>
        <begin position="229"/>
        <end position="242"/>
    </location>
</feature>
<reference evidence="2" key="2">
    <citation type="submission" date="2022-03" db="EMBL/GenBank/DDBJ databases">
        <title>Draft title - Genomic analysis of global carrot germplasm unveils the trajectory of domestication and the origin of high carotenoid orange carrot.</title>
        <authorList>
            <person name="Iorizzo M."/>
            <person name="Ellison S."/>
            <person name="Senalik D."/>
            <person name="Macko-Podgorni A."/>
            <person name="Grzebelus D."/>
            <person name="Bostan H."/>
            <person name="Rolling W."/>
            <person name="Curaba J."/>
            <person name="Simon P."/>
        </authorList>
    </citation>
    <scope>NUCLEOTIDE SEQUENCE</scope>
    <source>
        <tissue evidence="2">Leaf</tissue>
    </source>
</reference>
<dbReference type="SUPFAM" id="SSF57756">
    <property type="entry name" value="Retrovirus zinc finger-like domains"/>
    <property type="match status" value="1"/>
</dbReference>
<dbReference type="GO" id="GO:0008270">
    <property type="term" value="F:zinc ion binding"/>
    <property type="evidence" value="ECO:0007669"/>
    <property type="project" value="InterPro"/>
</dbReference>
<dbReference type="PANTHER" id="PTHR35317">
    <property type="entry name" value="OS04G0629600 PROTEIN"/>
    <property type="match status" value="1"/>
</dbReference>
<dbReference type="PANTHER" id="PTHR35317:SF36">
    <property type="match status" value="1"/>
</dbReference>
<sequence length="364" mass="42483">MATSNDSIFSYAQNSIPIFNGESYDFWSIQMRTLFMSHDLWELVDEGYEAAAATQEEITSWSAAKQTEFKNNRKKDAKALLFIQQGVSKAIFPRIMSAKTSKEAWEILRKQFQGYDKVISVKLQSLWKEFDNMQMKESETVSEFFSKVSTITNQIISYGDTLEDKKIVMKVLRSLPAKFEHVVAAIEVSKDLATLTLDELMGALEAHQERIQRFANQPIDQAFQAKMNISDKKEVTHQERNKRSSYNNQSSSRGRNENWRTRGRGKRYNFNNRNNNSKCIICNKTNHESRNCIFRCKRCKIPNHSQKDCWFQNRDQANFSEQDGDAQVTFSCMNTQLQQHHCWYIDSACSNHMPGIREQKHRWN</sequence>
<feature type="compositionally biased region" description="Polar residues" evidence="1">
    <location>
        <begin position="244"/>
        <end position="253"/>
    </location>
</feature>
<evidence type="ECO:0000256" key="1">
    <source>
        <dbReference type="SAM" id="MobiDB-lite"/>
    </source>
</evidence>
<dbReference type="Proteomes" id="UP000077755">
    <property type="component" value="Chromosome 2"/>
</dbReference>
<dbReference type="Pfam" id="PF14223">
    <property type="entry name" value="Retrotran_gag_2"/>
    <property type="match status" value="1"/>
</dbReference>
<evidence type="ECO:0000313" key="2">
    <source>
        <dbReference type="EMBL" id="WOG87623.1"/>
    </source>
</evidence>
<organism evidence="2 3">
    <name type="scientific">Daucus carota subsp. sativus</name>
    <name type="common">Carrot</name>
    <dbReference type="NCBI Taxonomy" id="79200"/>
    <lineage>
        <taxon>Eukaryota</taxon>
        <taxon>Viridiplantae</taxon>
        <taxon>Streptophyta</taxon>
        <taxon>Embryophyta</taxon>
        <taxon>Tracheophyta</taxon>
        <taxon>Spermatophyta</taxon>
        <taxon>Magnoliopsida</taxon>
        <taxon>eudicotyledons</taxon>
        <taxon>Gunneridae</taxon>
        <taxon>Pentapetalae</taxon>
        <taxon>asterids</taxon>
        <taxon>campanulids</taxon>
        <taxon>Apiales</taxon>
        <taxon>Apiaceae</taxon>
        <taxon>Apioideae</taxon>
        <taxon>Scandiceae</taxon>
        <taxon>Daucinae</taxon>
        <taxon>Daucus</taxon>
        <taxon>Daucus sect. Daucus</taxon>
    </lineage>
</organism>
<dbReference type="EMBL" id="CP093344">
    <property type="protein sequence ID" value="WOG87623.1"/>
    <property type="molecule type" value="Genomic_DNA"/>
</dbReference>